<organism evidence="3 4">
    <name type="scientific">Chrysemys picta bellii</name>
    <name type="common">Western painted turtle</name>
    <name type="synonym">Emys bellii</name>
    <dbReference type="NCBI Taxonomy" id="8478"/>
    <lineage>
        <taxon>Eukaryota</taxon>
        <taxon>Metazoa</taxon>
        <taxon>Chordata</taxon>
        <taxon>Craniata</taxon>
        <taxon>Vertebrata</taxon>
        <taxon>Euteleostomi</taxon>
        <taxon>Archelosauria</taxon>
        <taxon>Testudinata</taxon>
        <taxon>Testudines</taxon>
        <taxon>Cryptodira</taxon>
        <taxon>Durocryptodira</taxon>
        <taxon>Testudinoidea</taxon>
        <taxon>Emydidae</taxon>
        <taxon>Chrysemys</taxon>
    </lineage>
</organism>
<evidence type="ECO:0000313" key="4">
    <source>
        <dbReference type="Proteomes" id="UP000694380"/>
    </source>
</evidence>
<name>A0A8C3FFV5_CHRPI</name>
<evidence type="ECO:0000259" key="2">
    <source>
        <dbReference type="PROSITE" id="PS50097"/>
    </source>
</evidence>
<dbReference type="PANTHER" id="PTHR46965">
    <property type="entry name" value="BTB/POZ DOMAIN-CONTAINING PROTEIN 19"/>
    <property type="match status" value="1"/>
</dbReference>
<reference evidence="3" key="1">
    <citation type="journal article" date="2015" name="Genome Biol. Evol.">
        <title>Physical Mapping and Refinement of the Painted Turtle Genome (Chrysemys picta) Inform Amniote Genome Evolution and Challenge Turtle-Bird Chromosomal Conservation.</title>
        <authorList>
            <person name="Badenhorst D."/>
            <person name="Hillier L.W."/>
            <person name="Literman R."/>
            <person name="Montiel E.E."/>
            <person name="Radhakrishnan S."/>
            <person name="Shen Y."/>
            <person name="Minx P."/>
            <person name="Janes D.E."/>
            <person name="Warren W.C."/>
            <person name="Edwards S.V."/>
            <person name="Valenzuela N."/>
        </authorList>
    </citation>
    <scope>NUCLEOTIDE SEQUENCE [LARGE SCALE GENOMIC DNA]</scope>
</reference>
<evidence type="ECO:0000313" key="3">
    <source>
        <dbReference type="Ensembl" id="ENSCPBP00000004879.1"/>
    </source>
</evidence>
<dbReference type="Gene3D" id="3.30.710.10">
    <property type="entry name" value="Potassium Channel Kv1.1, Chain A"/>
    <property type="match status" value="1"/>
</dbReference>
<dbReference type="InterPro" id="IPR011333">
    <property type="entry name" value="SKP1/BTB/POZ_sf"/>
</dbReference>
<feature type="domain" description="BTB" evidence="2">
    <location>
        <begin position="159"/>
        <end position="192"/>
    </location>
</feature>
<protein>
    <recommendedName>
        <fullName evidence="2">BTB domain-containing protein</fullName>
    </recommendedName>
</protein>
<proteinExistence type="predicted"/>
<dbReference type="SUPFAM" id="SSF54695">
    <property type="entry name" value="POZ domain"/>
    <property type="match status" value="1"/>
</dbReference>
<accession>A0A8C3FFV5</accession>
<dbReference type="InterPro" id="IPR042846">
    <property type="entry name" value="BTBD19"/>
</dbReference>
<reference evidence="3" key="2">
    <citation type="submission" date="2025-08" db="UniProtKB">
        <authorList>
            <consortium name="Ensembl"/>
        </authorList>
    </citation>
    <scope>IDENTIFICATION</scope>
</reference>
<dbReference type="PANTHER" id="PTHR46965:SF1">
    <property type="entry name" value="BTB_POZ DOMAIN-CONTAINING PROTEIN 19"/>
    <property type="match status" value="1"/>
</dbReference>
<dbReference type="AlphaFoldDB" id="A0A8C3FFV5"/>
<dbReference type="PROSITE" id="PS50097">
    <property type="entry name" value="BTB"/>
    <property type="match status" value="1"/>
</dbReference>
<dbReference type="Ensembl" id="ENSCPBT00000005941.1">
    <property type="protein sequence ID" value="ENSCPBP00000004879.1"/>
    <property type="gene ID" value="ENSCPBG00000003920.1"/>
</dbReference>
<dbReference type="InterPro" id="IPR000210">
    <property type="entry name" value="BTB/POZ_dom"/>
</dbReference>
<keyword evidence="4" id="KW-1185">Reference proteome</keyword>
<reference evidence="3" key="3">
    <citation type="submission" date="2025-09" db="UniProtKB">
        <authorList>
            <consortium name="Ensembl"/>
        </authorList>
    </citation>
    <scope>IDENTIFICATION</scope>
</reference>
<dbReference type="Proteomes" id="UP000694380">
    <property type="component" value="Chromosome 8"/>
</dbReference>
<feature type="region of interest" description="Disordered" evidence="1">
    <location>
        <begin position="194"/>
        <end position="232"/>
    </location>
</feature>
<sequence>PSGLLPFLGLAPGPAGCLARDSDPAPLGSGSRVSHTPRRQPLDFWSWAAAGFLSDELCCLQQGPPPRGLSLPPHLWPCSLPFPPALCKALSKIVTRRPGEAWLRLNLAGSLCHTLRPAPSRLPRSPPQAMAYAGSAVLEGDAAAFAAAVRSLINNPQFSDVTFVVGRERQEVFAHRCILACRCQAFQGMFSQPQPDAQEPWAPPDPIGPQPCAARGLPGRSRVPVHQQRDPQQLRGECCVLPRGRALWEGQG</sequence>
<evidence type="ECO:0000256" key="1">
    <source>
        <dbReference type="SAM" id="MobiDB-lite"/>
    </source>
</evidence>
<dbReference type="Pfam" id="PF00651">
    <property type="entry name" value="BTB"/>
    <property type="match status" value="1"/>
</dbReference>